<evidence type="ECO:0000256" key="3">
    <source>
        <dbReference type="ARBA" id="ARBA00022448"/>
    </source>
</evidence>
<evidence type="ECO:0000256" key="5">
    <source>
        <dbReference type="ARBA" id="ARBA00022741"/>
    </source>
</evidence>
<dbReference type="NCBIfam" id="NF010167">
    <property type="entry name" value="PRK13648.1"/>
    <property type="match status" value="2"/>
</dbReference>
<evidence type="ECO:0000256" key="7">
    <source>
        <dbReference type="ARBA" id="ARBA00022967"/>
    </source>
</evidence>
<dbReference type="SMART" id="SM00382">
    <property type="entry name" value="AAA"/>
    <property type="match status" value="2"/>
</dbReference>
<keyword evidence="4" id="KW-1003">Cell membrane</keyword>
<proteinExistence type="inferred from homology"/>
<protein>
    <submittedName>
        <fullName evidence="10">ABC transporter ATP-binding protein</fullName>
    </submittedName>
</protein>
<dbReference type="RefSeq" id="WP_167040469.1">
    <property type="nucleotide sequence ID" value="NZ_BAAANA010000003.1"/>
</dbReference>
<dbReference type="PROSITE" id="PS00211">
    <property type="entry name" value="ABC_TRANSPORTER_1"/>
    <property type="match status" value="1"/>
</dbReference>
<dbReference type="GO" id="GO:0016887">
    <property type="term" value="F:ATP hydrolysis activity"/>
    <property type="evidence" value="ECO:0007669"/>
    <property type="project" value="InterPro"/>
</dbReference>
<dbReference type="GO" id="GO:0043190">
    <property type="term" value="C:ATP-binding cassette (ABC) transporter complex"/>
    <property type="evidence" value="ECO:0007669"/>
    <property type="project" value="TreeGrafter"/>
</dbReference>
<dbReference type="GO" id="GO:0042626">
    <property type="term" value="F:ATPase-coupled transmembrane transporter activity"/>
    <property type="evidence" value="ECO:0007669"/>
    <property type="project" value="TreeGrafter"/>
</dbReference>
<comment type="similarity">
    <text evidence="2">Belongs to the ABC transporter superfamily.</text>
</comment>
<dbReference type="Gene3D" id="3.40.50.300">
    <property type="entry name" value="P-loop containing nucleotide triphosphate hydrolases"/>
    <property type="match status" value="2"/>
</dbReference>
<dbReference type="FunFam" id="3.40.50.300:FF:000224">
    <property type="entry name" value="Energy-coupling factor transporter ATP-binding protein EcfA"/>
    <property type="match status" value="1"/>
</dbReference>
<evidence type="ECO:0000256" key="6">
    <source>
        <dbReference type="ARBA" id="ARBA00022840"/>
    </source>
</evidence>
<dbReference type="InterPro" id="IPR050095">
    <property type="entry name" value="ECF_ABC_transporter_ATP-bd"/>
</dbReference>
<evidence type="ECO:0000256" key="2">
    <source>
        <dbReference type="ARBA" id="ARBA00005417"/>
    </source>
</evidence>
<evidence type="ECO:0000313" key="10">
    <source>
        <dbReference type="EMBL" id="NNH04259.1"/>
    </source>
</evidence>
<evidence type="ECO:0000256" key="8">
    <source>
        <dbReference type="ARBA" id="ARBA00023136"/>
    </source>
</evidence>
<keyword evidence="11" id="KW-1185">Reference proteome</keyword>
<sequence>MIRFEGFGFRYEGTDDWVVDGVDLEIPEGSIVLLTGPSGSGKSTLALALNGVVPQLIAGETRGSLTVGELPSLTTPVAQMADQVAVVFQDPEVQLFTLTVEDEVAMSLEAARVPRDEMQRRVQSAIDECGLSGLELASPARLSGGQKQRVAIAAALAREPSVLVFDDPTANLDPEGTQHVYETIAAVAARRGRTIFIIGRELDALAGLVDRVVALEGGRVVYDGAPRGLLEQAELVERLGIRPPLATEVAHRLASISAGRWHWGGQVPVDEAGLLREIPPAATTLSIVPAEPPPPSQTSSVLRFDDVAFSYTRRGRVVLDGVTFDVSAGEFVVLAGRNGAGKSTLLGQISGLLRPRSGRVLLGGRDVAALTVAQIAQTVGFIFQNPNHQLFRDTVEAEVAFGPHCMGWDADRTRAAVDSALARTGLVGMRHRDPDLLSMGYRQRVAVAAVLALDPQLLLLDEPTTGQDEHGLAELMRLVGELNASGVTVVMITHDMSVALAHARRMVVLSSGRLVADGTPADVLADDAVMRGAALVPPPLVELSDRILGPGSFSRTAVRSPRDLAERIWAARAQDARAAS</sequence>
<keyword evidence="6 10" id="KW-0067">ATP-binding</keyword>
<accession>A0A7Y2M0M6</accession>
<dbReference type="InterPro" id="IPR003439">
    <property type="entry name" value="ABC_transporter-like_ATP-bd"/>
</dbReference>
<keyword evidence="8" id="KW-0472">Membrane</keyword>
<evidence type="ECO:0000256" key="4">
    <source>
        <dbReference type="ARBA" id="ARBA00022475"/>
    </source>
</evidence>
<feature type="domain" description="ABC transporter" evidence="9">
    <location>
        <begin position="2"/>
        <end position="242"/>
    </location>
</feature>
<dbReference type="AlphaFoldDB" id="A0A7Y2M0M6"/>
<evidence type="ECO:0000259" key="9">
    <source>
        <dbReference type="PROSITE" id="PS50893"/>
    </source>
</evidence>
<dbReference type="Proteomes" id="UP000543598">
    <property type="component" value="Unassembled WGS sequence"/>
</dbReference>
<dbReference type="PANTHER" id="PTHR43553">
    <property type="entry name" value="HEAVY METAL TRANSPORTER"/>
    <property type="match status" value="1"/>
</dbReference>
<dbReference type="InterPro" id="IPR027417">
    <property type="entry name" value="P-loop_NTPase"/>
</dbReference>
<evidence type="ECO:0000313" key="11">
    <source>
        <dbReference type="Proteomes" id="UP000543598"/>
    </source>
</evidence>
<dbReference type="CDD" id="cd03225">
    <property type="entry name" value="ABC_cobalt_CbiO_domain1"/>
    <property type="match status" value="2"/>
</dbReference>
<dbReference type="PANTHER" id="PTHR43553:SF24">
    <property type="entry name" value="ENERGY-COUPLING FACTOR TRANSPORTER ATP-BINDING PROTEIN ECFA1"/>
    <property type="match status" value="1"/>
</dbReference>
<comment type="caution">
    <text evidence="10">The sequence shown here is derived from an EMBL/GenBank/DDBJ whole genome shotgun (WGS) entry which is preliminary data.</text>
</comment>
<dbReference type="GO" id="GO:0005524">
    <property type="term" value="F:ATP binding"/>
    <property type="evidence" value="ECO:0007669"/>
    <property type="project" value="UniProtKB-KW"/>
</dbReference>
<name>A0A7Y2M0M6_9MICO</name>
<evidence type="ECO:0000256" key="1">
    <source>
        <dbReference type="ARBA" id="ARBA00004236"/>
    </source>
</evidence>
<gene>
    <name evidence="10" type="ORF">HLA99_10405</name>
</gene>
<feature type="domain" description="ABC transporter" evidence="9">
    <location>
        <begin position="302"/>
        <end position="536"/>
    </location>
</feature>
<dbReference type="PROSITE" id="PS50893">
    <property type="entry name" value="ABC_TRANSPORTER_2"/>
    <property type="match status" value="2"/>
</dbReference>
<keyword evidence="5" id="KW-0547">Nucleotide-binding</keyword>
<dbReference type="InterPro" id="IPR017871">
    <property type="entry name" value="ABC_transporter-like_CS"/>
</dbReference>
<keyword evidence="7" id="KW-1278">Translocase</keyword>
<keyword evidence="3" id="KW-0813">Transport</keyword>
<dbReference type="EMBL" id="JABEMB010000013">
    <property type="protein sequence ID" value="NNH04259.1"/>
    <property type="molecule type" value="Genomic_DNA"/>
</dbReference>
<dbReference type="SUPFAM" id="SSF52540">
    <property type="entry name" value="P-loop containing nucleoside triphosphate hydrolases"/>
    <property type="match status" value="2"/>
</dbReference>
<comment type="subcellular location">
    <subcellularLocation>
        <location evidence="1">Cell membrane</location>
    </subcellularLocation>
</comment>
<dbReference type="InterPro" id="IPR015856">
    <property type="entry name" value="ABC_transpr_CbiO/EcfA_su"/>
</dbReference>
<organism evidence="10 11">
    <name type="scientific">Microbacterium ulmi</name>
    <dbReference type="NCBI Taxonomy" id="179095"/>
    <lineage>
        <taxon>Bacteria</taxon>
        <taxon>Bacillati</taxon>
        <taxon>Actinomycetota</taxon>
        <taxon>Actinomycetes</taxon>
        <taxon>Micrococcales</taxon>
        <taxon>Microbacteriaceae</taxon>
        <taxon>Microbacterium</taxon>
    </lineage>
</organism>
<dbReference type="Pfam" id="PF00005">
    <property type="entry name" value="ABC_tran"/>
    <property type="match status" value="2"/>
</dbReference>
<reference evidence="10 11" key="1">
    <citation type="submission" date="2020-05" db="EMBL/GenBank/DDBJ databases">
        <title>MicrobeNet Type strains.</title>
        <authorList>
            <person name="Nicholson A.C."/>
        </authorList>
    </citation>
    <scope>NUCLEOTIDE SEQUENCE [LARGE SCALE GENOMIC DNA]</scope>
    <source>
        <strain evidence="10 11">JCM 14282</strain>
    </source>
</reference>
<dbReference type="InterPro" id="IPR003593">
    <property type="entry name" value="AAA+_ATPase"/>
</dbReference>